<name>A0A1I3FIE5_9RHOB</name>
<dbReference type="OrthoDB" id="9790331at2"/>
<proteinExistence type="predicted"/>
<dbReference type="Gene3D" id="2.30.110.10">
    <property type="entry name" value="Electron Transport, Fmn-binding Protein, Chain A"/>
    <property type="match status" value="1"/>
</dbReference>
<gene>
    <name evidence="2" type="ORF">SAMN05216258_104300</name>
</gene>
<reference evidence="2 3" key="1">
    <citation type="submission" date="2016-10" db="EMBL/GenBank/DDBJ databases">
        <authorList>
            <person name="de Groot N.N."/>
        </authorList>
    </citation>
    <scope>NUCLEOTIDE SEQUENCE [LARGE SCALE GENOMIC DNA]</scope>
    <source>
        <strain evidence="2 3">CGMCC 1.11030</strain>
    </source>
</reference>
<feature type="domain" description="Pyridoxamine 5'-phosphate oxidase N-terminal" evidence="1">
    <location>
        <begin position="42"/>
        <end position="131"/>
    </location>
</feature>
<dbReference type="EMBL" id="FOQH01000004">
    <property type="protein sequence ID" value="SFI10882.1"/>
    <property type="molecule type" value="Genomic_DNA"/>
</dbReference>
<keyword evidence="3" id="KW-1185">Reference proteome</keyword>
<dbReference type="Proteomes" id="UP000199377">
    <property type="component" value="Unassembled WGS sequence"/>
</dbReference>
<protein>
    <recommendedName>
        <fullName evidence="1">Pyridoxamine 5'-phosphate oxidase N-terminal domain-containing protein</fullName>
    </recommendedName>
</protein>
<dbReference type="SUPFAM" id="SSF50475">
    <property type="entry name" value="FMN-binding split barrel"/>
    <property type="match status" value="1"/>
</dbReference>
<evidence type="ECO:0000313" key="3">
    <source>
        <dbReference type="Proteomes" id="UP000199377"/>
    </source>
</evidence>
<accession>A0A1I3FIE5</accession>
<organism evidence="2 3">
    <name type="scientific">Albimonas pacifica</name>
    <dbReference type="NCBI Taxonomy" id="1114924"/>
    <lineage>
        <taxon>Bacteria</taxon>
        <taxon>Pseudomonadati</taxon>
        <taxon>Pseudomonadota</taxon>
        <taxon>Alphaproteobacteria</taxon>
        <taxon>Rhodobacterales</taxon>
        <taxon>Paracoccaceae</taxon>
        <taxon>Albimonas</taxon>
    </lineage>
</organism>
<dbReference type="InterPro" id="IPR011576">
    <property type="entry name" value="Pyridox_Oxase_N"/>
</dbReference>
<dbReference type="AlphaFoldDB" id="A0A1I3FIE5"/>
<dbReference type="RefSeq" id="WP_092859588.1">
    <property type="nucleotide sequence ID" value="NZ_FOQH01000004.1"/>
</dbReference>
<sequence>MTARYRDLLFTDAVREAQAALNGRAFGSAGASAPDRLGPDEAAFIASRESFYMATVSASGWPYVQHRGGPPGFVQALDPGRLAFVDLRGNRQYISLGNVAGDARAALFFMDYARQGRLKALARIEVVALEAEPALADALAPGPLREKAERLMILHLEAFDWNCNQHITPRWTEAELAPAIGKLHARIRELEARLAALGETP</sequence>
<evidence type="ECO:0000259" key="1">
    <source>
        <dbReference type="Pfam" id="PF01243"/>
    </source>
</evidence>
<dbReference type="InterPro" id="IPR012349">
    <property type="entry name" value="Split_barrel_FMN-bd"/>
</dbReference>
<evidence type="ECO:0000313" key="2">
    <source>
        <dbReference type="EMBL" id="SFI10882.1"/>
    </source>
</evidence>
<dbReference type="PANTHER" id="PTHR42815">
    <property type="entry name" value="FAD-BINDING, PUTATIVE (AFU_ORTHOLOGUE AFUA_6G07600)-RELATED"/>
    <property type="match status" value="1"/>
</dbReference>
<dbReference type="Pfam" id="PF01243">
    <property type="entry name" value="PNPOx_N"/>
    <property type="match status" value="1"/>
</dbReference>
<dbReference type="STRING" id="1114924.SAMN05216258_104300"/>
<dbReference type="PANTHER" id="PTHR42815:SF2">
    <property type="entry name" value="FAD-BINDING, PUTATIVE (AFU_ORTHOLOGUE AFUA_6G07600)-RELATED"/>
    <property type="match status" value="1"/>
</dbReference>